<reference evidence="1 2" key="1">
    <citation type="journal article" date="2011" name="Stand. Genomic Sci.">
        <title>Complete genome sequence of Thermomonospora curvata type strain (B9).</title>
        <authorList>
            <person name="Chertkov O."/>
            <person name="Sikorski J."/>
            <person name="Nolan M."/>
            <person name="Lapidus A."/>
            <person name="Lucas S."/>
            <person name="Del Rio T.G."/>
            <person name="Tice H."/>
            <person name="Cheng J.F."/>
            <person name="Goodwin L."/>
            <person name="Pitluck S."/>
            <person name="Liolios K."/>
            <person name="Ivanova N."/>
            <person name="Mavromatis K."/>
            <person name="Mikhailova N."/>
            <person name="Ovchinnikova G."/>
            <person name="Pati A."/>
            <person name="Chen A."/>
            <person name="Palaniappan K."/>
            <person name="Djao O.D."/>
            <person name="Land M."/>
            <person name="Hauser L."/>
            <person name="Chang Y.J."/>
            <person name="Jeffries C.D."/>
            <person name="Brettin T."/>
            <person name="Han C."/>
            <person name="Detter J.C."/>
            <person name="Rohde M."/>
            <person name="Goker M."/>
            <person name="Woyke T."/>
            <person name="Bristow J."/>
            <person name="Eisen J.A."/>
            <person name="Markowitz V."/>
            <person name="Hugenholtz P."/>
            <person name="Klenk H.P."/>
            <person name="Kyrpides N.C."/>
        </authorList>
    </citation>
    <scope>NUCLEOTIDE SEQUENCE [LARGE SCALE GENOMIC DNA]</scope>
    <source>
        <strain evidence="2">ATCC 19995 / DSM 43183 / JCM 3096 / KCTC 9072 / NBRC 15933 / NCIMB 10081 / Henssen B9</strain>
    </source>
</reference>
<dbReference type="AlphaFoldDB" id="D1AE58"/>
<dbReference type="KEGG" id="tcu:Tcur_3955"/>
<sequence length="69" mass="7615">MTIGTRGEWFTGEARTAVVPLSHLTHHFPAVADIEGFSGVDTLDRVIRQDQPCDVLEDVLEQAARREPG</sequence>
<organism evidence="1 2">
    <name type="scientific">Thermomonospora curvata (strain ATCC 19995 / DSM 43183 / JCM 3096 / KCTC 9072 / NBRC 15933 / NCIMB 10081 / Henssen B9)</name>
    <dbReference type="NCBI Taxonomy" id="471852"/>
    <lineage>
        <taxon>Bacteria</taxon>
        <taxon>Bacillati</taxon>
        <taxon>Actinomycetota</taxon>
        <taxon>Actinomycetes</taxon>
        <taxon>Streptosporangiales</taxon>
        <taxon>Thermomonosporaceae</taxon>
        <taxon>Thermomonospora</taxon>
    </lineage>
</organism>
<gene>
    <name evidence="1" type="ordered locus">Tcur_3955</name>
</gene>
<dbReference type="Proteomes" id="UP000001918">
    <property type="component" value="Chromosome"/>
</dbReference>
<keyword evidence="2" id="KW-1185">Reference proteome</keyword>
<accession>D1AE58</accession>
<proteinExistence type="predicted"/>
<evidence type="ECO:0000313" key="2">
    <source>
        <dbReference type="Proteomes" id="UP000001918"/>
    </source>
</evidence>
<evidence type="ECO:0000313" key="1">
    <source>
        <dbReference type="EMBL" id="ACY99484.1"/>
    </source>
</evidence>
<protein>
    <submittedName>
        <fullName evidence="1">Uncharacterized protein</fullName>
    </submittedName>
</protein>
<dbReference type="HOGENOM" id="CLU_2774571_0_0_11"/>
<dbReference type="EMBL" id="CP001738">
    <property type="protein sequence ID" value="ACY99484.1"/>
    <property type="molecule type" value="Genomic_DNA"/>
</dbReference>
<name>D1AE58_THECD</name>
<dbReference type="RefSeq" id="WP_012854268.1">
    <property type="nucleotide sequence ID" value="NC_013510.1"/>
</dbReference>